<dbReference type="GO" id="GO:0043709">
    <property type="term" value="P:cell adhesion involved in single-species biofilm formation"/>
    <property type="evidence" value="ECO:0007669"/>
    <property type="project" value="TreeGrafter"/>
</dbReference>
<feature type="transmembrane region" description="Helical" evidence="5">
    <location>
        <begin position="66"/>
        <end position="84"/>
    </location>
</feature>
<evidence type="ECO:0000256" key="2">
    <source>
        <dbReference type="ARBA" id="ARBA00012528"/>
    </source>
</evidence>
<dbReference type="CDD" id="cd01949">
    <property type="entry name" value="GGDEF"/>
    <property type="match status" value="1"/>
</dbReference>
<feature type="region of interest" description="Disordered" evidence="4">
    <location>
        <begin position="391"/>
        <end position="416"/>
    </location>
</feature>
<feature type="domain" description="GGDEF" evidence="6">
    <location>
        <begin position="248"/>
        <end position="396"/>
    </location>
</feature>
<dbReference type="EMBL" id="SMFQ01000002">
    <property type="protein sequence ID" value="TCJ88831.1"/>
    <property type="molecule type" value="Genomic_DNA"/>
</dbReference>
<evidence type="ECO:0000256" key="4">
    <source>
        <dbReference type="SAM" id="MobiDB-lite"/>
    </source>
</evidence>
<reference evidence="7 8" key="1">
    <citation type="submission" date="2019-03" db="EMBL/GenBank/DDBJ databases">
        <title>Genomic Encyclopedia of Type Strains, Phase IV (KMG-IV): sequencing the most valuable type-strain genomes for metagenomic binning, comparative biology and taxonomic classification.</title>
        <authorList>
            <person name="Goeker M."/>
        </authorList>
    </citation>
    <scope>NUCLEOTIDE SEQUENCE [LARGE SCALE GENOMIC DNA]</scope>
    <source>
        <strain evidence="7 8">DSM 24830</strain>
    </source>
</reference>
<proteinExistence type="predicted"/>
<evidence type="ECO:0000313" key="7">
    <source>
        <dbReference type="EMBL" id="TCJ88831.1"/>
    </source>
</evidence>
<dbReference type="NCBIfam" id="TIGR00254">
    <property type="entry name" value="GGDEF"/>
    <property type="match status" value="1"/>
</dbReference>
<keyword evidence="5" id="KW-0472">Membrane</keyword>
<dbReference type="SMART" id="SM00267">
    <property type="entry name" value="GGDEF"/>
    <property type="match status" value="1"/>
</dbReference>
<evidence type="ECO:0000313" key="8">
    <source>
        <dbReference type="Proteomes" id="UP000294887"/>
    </source>
</evidence>
<accession>A0A4R1FDB6</accession>
<feature type="transmembrane region" description="Helical" evidence="5">
    <location>
        <begin position="104"/>
        <end position="124"/>
    </location>
</feature>
<dbReference type="GO" id="GO:0005886">
    <property type="term" value="C:plasma membrane"/>
    <property type="evidence" value="ECO:0007669"/>
    <property type="project" value="TreeGrafter"/>
</dbReference>
<keyword evidence="5" id="KW-0812">Transmembrane</keyword>
<keyword evidence="5" id="KW-1133">Transmembrane helix</keyword>
<evidence type="ECO:0000256" key="5">
    <source>
        <dbReference type="SAM" id="Phobius"/>
    </source>
</evidence>
<evidence type="ECO:0000256" key="3">
    <source>
        <dbReference type="ARBA" id="ARBA00034247"/>
    </source>
</evidence>
<keyword evidence="8" id="KW-1185">Reference proteome</keyword>
<comment type="caution">
    <text evidence="7">The sequence shown here is derived from an EMBL/GenBank/DDBJ whole genome shotgun (WGS) entry which is preliminary data.</text>
</comment>
<feature type="transmembrane region" description="Helical" evidence="5">
    <location>
        <begin position="156"/>
        <end position="174"/>
    </location>
</feature>
<dbReference type="EC" id="2.7.7.65" evidence="2"/>
<dbReference type="InterPro" id="IPR050469">
    <property type="entry name" value="Diguanylate_Cyclase"/>
</dbReference>
<feature type="transmembrane region" description="Helical" evidence="5">
    <location>
        <begin position="41"/>
        <end position="59"/>
    </location>
</feature>
<dbReference type="PANTHER" id="PTHR45138:SF9">
    <property type="entry name" value="DIGUANYLATE CYCLASE DGCM-RELATED"/>
    <property type="match status" value="1"/>
</dbReference>
<feature type="transmembrane region" description="Helical" evidence="5">
    <location>
        <begin position="181"/>
        <end position="201"/>
    </location>
</feature>
<feature type="transmembrane region" description="Helical" evidence="5">
    <location>
        <begin position="131"/>
        <end position="150"/>
    </location>
</feature>
<dbReference type="InterPro" id="IPR043128">
    <property type="entry name" value="Rev_trsase/Diguanyl_cyclase"/>
</dbReference>
<name>A0A4R1FDB6_9GAMM</name>
<feature type="compositionally biased region" description="Basic and acidic residues" evidence="4">
    <location>
        <begin position="407"/>
        <end position="416"/>
    </location>
</feature>
<dbReference type="GO" id="GO:1902201">
    <property type="term" value="P:negative regulation of bacterial-type flagellum-dependent cell motility"/>
    <property type="evidence" value="ECO:0007669"/>
    <property type="project" value="TreeGrafter"/>
</dbReference>
<dbReference type="PROSITE" id="PS50887">
    <property type="entry name" value="GGDEF"/>
    <property type="match status" value="1"/>
</dbReference>
<gene>
    <name evidence="7" type="ORF">EV695_0691</name>
</gene>
<dbReference type="GO" id="GO:0052621">
    <property type="term" value="F:diguanylate cyclase activity"/>
    <property type="evidence" value="ECO:0007669"/>
    <property type="project" value="UniProtKB-EC"/>
</dbReference>
<evidence type="ECO:0000256" key="1">
    <source>
        <dbReference type="ARBA" id="ARBA00001946"/>
    </source>
</evidence>
<dbReference type="InterPro" id="IPR029787">
    <property type="entry name" value="Nucleotide_cyclase"/>
</dbReference>
<dbReference type="OrthoDB" id="5621267at2"/>
<comment type="cofactor">
    <cofactor evidence="1">
        <name>Mg(2+)</name>
        <dbReference type="ChEBI" id="CHEBI:18420"/>
    </cofactor>
</comment>
<dbReference type="InterPro" id="IPR000160">
    <property type="entry name" value="GGDEF_dom"/>
</dbReference>
<dbReference type="Pfam" id="PF00990">
    <property type="entry name" value="GGDEF"/>
    <property type="match status" value="1"/>
</dbReference>
<dbReference type="Proteomes" id="UP000294887">
    <property type="component" value="Unassembled WGS sequence"/>
</dbReference>
<dbReference type="Gene3D" id="3.30.70.270">
    <property type="match status" value="1"/>
</dbReference>
<dbReference type="AlphaFoldDB" id="A0A4R1FDB6"/>
<protein>
    <recommendedName>
        <fullName evidence="2">diguanylate cyclase</fullName>
        <ecNumber evidence="2">2.7.7.65</ecNumber>
    </recommendedName>
</protein>
<dbReference type="RefSeq" id="WP_131904505.1">
    <property type="nucleotide sequence ID" value="NZ_BAAAFU010000008.1"/>
</dbReference>
<dbReference type="FunFam" id="3.30.70.270:FF:000001">
    <property type="entry name" value="Diguanylate cyclase domain protein"/>
    <property type="match status" value="1"/>
</dbReference>
<evidence type="ECO:0000259" key="6">
    <source>
        <dbReference type="PROSITE" id="PS50887"/>
    </source>
</evidence>
<dbReference type="SUPFAM" id="SSF55073">
    <property type="entry name" value="Nucleotide cyclase"/>
    <property type="match status" value="1"/>
</dbReference>
<sequence>MAKVESVFENTPLDSSQEKADAQSLMQGQIEYLYKNKTLGIWSNILLAGVLIVFFWLHFPAKKVSLLIWFGLVVTLSLVRYLMGKSFKPKRQYTQQELTSWANRHVFFTTLLSTIWGLTGIVFFPNDLAHLGLLIFILFSVLLSAIPTLAASRIAYYFQIIVTLVPTTLLLFLSKDMGHDLFALSVIVMAGTLVLVSGYIYSLLFELQNAQIALQALADTDQLTGIANRRHFDRKFKVEWRRAMREQTPISLLLIDVDHFKKYNDTYGHQAGDRCLQQIAKALESVSHRPADLASRYGGEEFAVLLPVTSQENAAMLAERLRKKIESLKIEHSKSEFGIVTISVGVSCCKPVWDFTGNTPDEEQKVTFPAMLLTASDNALYVSKEQGRNQISEQGCGDQKMSKVLQKQKEENIPIA</sequence>
<dbReference type="PANTHER" id="PTHR45138">
    <property type="entry name" value="REGULATORY COMPONENTS OF SENSORY TRANSDUCTION SYSTEM"/>
    <property type="match status" value="1"/>
</dbReference>
<organism evidence="7 8">
    <name type="scientific">Cocleimonas flava</name>
    <dbReference type="NCBI Taxonomy" id="634765"/>
    <lineage>
        <taxon>Bacteria</taxon>
        <taxon>Pseudomonadati</taxon>
        <taxon>Pseudomonadota</taxon>
        <taxon>Gammaproteobacteria</taxon>
        <taxon>Thiotrichales</taxon>
        <taxon>Thiotrichaceae</taxon>
        <taxon>Cocleimonas</taxon>
    </lineage>
</organism>
<comment type="catalytic activity">
    <reaction evidence="3">
        <text>2 GTP = 3',3'-c-di-GMP + 2 diphosphate</text>
        <dbReference type="Rhea" id="RHEA:24898"/>
        <dbReference type="ChEBI" id="CHEBI:33019"/>
        <dbReference type="ChEBI" id="CHEBI:37565"/>
        <dbReference type="ChEBI" id="CHEBI:58805"/>
        <dbReference type="EC" id="2.7.7.65"/>
    </reaction>
</comment>